<proteinExistence type="predicted"/>
<reference evidence="1 2" key="1">
    <citation type="journal article" date="2019" name="Microbiol. Resour. Announc.">
        <title>High-quality draft genome sequence of Fusarium oxysporum f. sp. cubense strain 160527, a causal agent of Panama disease.</title>
        <authorList>
            <person name="Asai S."/>
            <person name="Ayukawa Y."/>
            <person name="Gan P."/>
            <person name="Masuda S."/>
            <person name="Komatsu K."/>
            <person name="Shirasu K."/>
            <person name="Arie T."/>
        </authorList>
    </citation>
    <scope>NUCLEOTIDE SEQUENCE [LARGE SCALE GENOMIC DNA]</scope>
    <source>
        <strain evidence="1 2">160527</strain>
    </source>
</reference>
<evidence type="ECO:0000313" key="2">
    <source>
        <dbReference type="Proteomes" id="UP000320707"/>
    </source>
</evidence>
<comment type="caution">
    <text evidence="1">The sequence shown here is derived from an EMBL/GenBank/DDBJ whole genome shotgun (WGS) entry which is preliminary data.</text>
</comment>
<dbReference type="Proteomes" id="UP000320707">
    <property type="component" value="Unassembled WGS sequence"/>
</dbReference>
<evidence type="ECO:0000313" key="1">
    <source>
        <dbReference type="EMBL" id="TVY78745.1"/>
    </source>
</evidence>
<name>A0A559LTQ4_FUSOC</name>
<accession>A0A559LTQ4</accession>
<organism evidence="1 2">
    <name type="scientific">Fusarium oxysporum f. sp. cubense</name>
    <dbReference type="NCBI Taxonomy" id="61366"/>
    <lineage>
        <taxon>Eukaryota</taxon>
        <taxon>Fungi</taxon>
        <taxon>Dikarya</taxon>
        <taxon>Ascomycota</taxon>
        <taxon>Pezizomycotina</taxon>
        <taxon>Sordariomycetes</taxon>
        <taxon>Hypocreomycetidae</taxon>
        <taxon>Hypocreales</taxon>
        <taxon>Nectriaceae</taxon>
        <taxon>Fusarium</taxon>
        <taxon>Fusarium oxysporum species complex</taxon>
    </lineage>
</organism>
<gene>
    <name evidence="1" type="ORF">Focb16_v008170</name>
</gene>
<protein>
    <submittedName>
        <fullName evidence="1">Uncharacterized protein</fullName>
    </submittedName>
</protein>
<dbReference type="AlphaFoldDB" id="A0A559LTQ4"/>
<dbReference type="EMBL" id="SRMI01000001">
    <property type="protein sequence ID" value="TVY78745.1"/>
    <property type="molecule type" value="Genomic_DNA"/>
</dbReference>
<sequence length="220" mass="24839">MDNDYLCNNPWIGQQPDEADHIIDYLNSDQGIMFPTSEFVESPEVYSDGIRESLREPADADNGLPPLILPPAVDEYDADAEDVYLNDPDVRAYASLADNCWDYILQPLFSALRPLRGLPCILIMPFHFLLLDLYCIITDMDGPFLRQIIPVILVEVAERYEPGAGFLVNVVVSLMPHILEQLRPTLAAYGGRLSDLCDEFQGFLILCVDKSQNRRSRNVC</sequence>